<evidence type="ECO:0000256" key="3">
    <source>
        <dbReference type="ARBA" id="ARBA00022692"/>
    </source>
</evidence>
<feature type="region of interest" description="Disordered" evidence="6">
    <location>
        <begin position="67"/>
        <end position="105"/>
    </location>
</feature>
<keyword evidence="3 7" id="KW-0812">Transmembrane</keyword>
<evidence type="ECO:0000256" key="2">
    <source>
        <dbReference type="ARBA" id="ARBA00022481"/>
    </source>
</evidence>
<accession>A0A926EVN5</accession>
<comment type="subcellular location">
    <subcellularLocation>
        <location evidence="1">Membrane</location>
        <topology evidence="1">Single-pass membrane protein</topology>
    </subcellularLocation>
</comment>
<evidence type="ECO:0000256" key="7">
    <source>
        <dbReference type="SAM" id="Phobius"/>
    </source>
</evidence>
<dbReference type="PANTHER" id="PTHR30093:SF44">
    <property type="entry name" value="TYPE II SECRETION SYSTEM CORE PROTEIN G"/>
    <property type="match status" value="1"/>
</dbReference>
<protein>
    <submittedName>
        <fullName evidence="8">Type II secretion system protein</fullName>
    </submittedName>
</protein>
<evidence type="ECO:0000256" key="6">
    <source>
        <dbReference type="SAM" id="MobiDB-lite"/>
    </source>
</evidence>
<dbReference type="GO" id="GO:0016020">
    <property type="term" value="C:membrane"/>
    <property type="evidence" value="ECO:0007669"/>
    <property type="project" value="UniProtKB-SubCell"/>
</dbReference>
<dbReference type="SUPFAM" id="SSF54523">
    <property type="entry name" value="Pili subunits"/>
    <property type="match status" value="1"/>
</dbReference>
<evidence type="ECO:0000256" key="4">
    <source>
        <dbReference type="ARBA" id="ARBA00022989"/>
    </source>
</evidence>
<evidence type="ECO:0000313" key="9">
    <source>
        <dbReference type="Proteomes" id="UP000601171"/>
    </source>
</evidence>
<dbReference type="AlphaFoldDB" id="A0A926EVN5"/>
<evidence type="ECO:0000256" key="5">
    <source>
        <dbReference type="ARBA" id="ARBA00023136"/>
    </source>
</evidence>
<dbReference type="PANTHER" id="PTHR30093">
    <property type="entry name" value="GENERAL SECRETION PATHWAY PROTEIN G"/>
    <property type="match status" value="1"/>
</dbReference>
<sequence>MDKRRKRKGFTLIELVVVIAILGILAAMAVPRVSGARKKAAITAHNANVTMLKSAANLAIAENGNPTDPITWTADEDGKPSGGGDSPYSATNYFDTWPSPPKGVNYEEGEIKSYTVTIDKEGEITVTPDKISDDETADLPENP</sequence>
<dbReference type="PROSITE" id="PS00409">
    <property type="entry name" value="PROKAR_NTER_METHYL"/>
    <property type="match status" value="1"/>
</dbReference>
<feature type="transmembrane region" description="Helical" evidence="7">
    <location>
        <begin position="12"/>
        <end position="30"/>
    </location>
</feature>
<dbReference type="Gene3D" id="3.30.700.10">
    <property type="entry name" value="Glycoprotein, Type 4 Pilin"/>
    <property type="match status" value="1"/>
</dbReference>
<dbReference type="Proteomes" id="UP000601171">
    <property type="component" value="Unassembled WGS sequence"/>
</dbReference>
<dbReference type="Pfam" id="PF07963">
    <property type="entry name" value="N_methyl"/>
    <property type="match status" value="1"/>
</dbReference>
<gene>
    <name evidence="8" type="ORF">H8707_09400</name>
</gene>
<keyword evidence="9" id="KW-1185">Reference proteome</keyword>
<name>A0A926EVN5_9FIRM</name>
<keyword evidence="5 7" id="KW-0472">Membrane</keyword>
<keyword evidence="4 7" id="KW-1133">Transmembrane helix</keyword>
<comment type="caution">
    <text evidence="8">The sequence shown here is derived from an EMBL/GenBank/DDBJ whole genome shotgun (WGS) entry which is preliminary data.</text>
</comment>
<dbReference type="EMBL" id="JACRTG010000020">
    <property type="protein sequence ID" value="MBC8588456.1"/>
    <property type="molecule type" value="Genomic_DNA"/>
</dbReference>
<evidence type="ECO:0000313" key="8">
    <source>
        <dbReference type="EMBL" id="MBC8588456.1"/>
    </source>
</evidence>
<dbReference type="InterPro" id="IPR012902">
    <property type="entry name" value="N_methyl_site"/>
</dbReference>
<keyword evidence="2" id="KW-0488">Methylation</keyword>
<dbReference type="NCBIfam" id="TIGR02532">
    <property type="entry name" value="IV_pilin_GFxxxE"/>
    <property type="match status" value="1"/>
</dbReference>
<organism evidence="8 9">
    <name type="scientific">Paratissierella segnis</name>
    <dbReference type="NCBI Taxonomy" id="2763679"/>
    <lineage>
        <taxon>Bacteria</taxon>
        <taxon>Bacillati</taxon>
        <taxon>Bacillota</taxon>
        <taxon>Tissierellia</taxon>
        <taxon>Tissierellales</taxon>
        <taxon>Tissierellaceae</taxon>
        <taxon>Paratissierella</taxon>
    </lineage>
</organism>
<dbReference type="InterPro" id="IPR045584">
    <property type="entry name" value="Pilin-like"/>
</dbReference>
<proteinExistence type="predicted"/>
<evidence type="ECO:0000256" key="1">
    <source>
        <dbReference type="ARBA" id="ARBA00004167"/>
    </source>
</evidence>
<reference evidence="8" key="1">
    <citation type="submission" date="2020-08" db="EMBL/GenBank/DDBJ databases">
        <title>Genome public.</title>
        <authorList>
            <person name="Liu C."/>
            <person name="Sun Q."/>
        </authorList>
    </citation>
    <scope>NUCLEOTIDE SEQUENCE</scope>
    <source>
        <strain evidence="8">BX21</strain>
    </source>
</reference>